<gene>
    <name evidence="2" type="ORF">LTRI10_LOCUS6432</name>
    <name evidence="3" type="ORF">LTRI10_LOCUS6433</name>
</gene>
<evidence type="ECO:0000313" key="4">
    <source>
        <dbReference type="Proteomes" id="UP001497516"/>
    </source>
</evidence>
<dbReference type="Proteomes" id="UP001497516">
    <property type="component" value="Chromosome 10"/>
</dbReference>
<evidence type="ECO:0000256" key="1">
    <source>
        <dbReference type="SAM" id="MobiDB-lite"/>
    </source>
</evidence>
<evidence type="ECO:0000313" key="3">
    <source>
        <dbReference type="EMBL" id="CAL1358909.1"/>
    </source>
</evidence>
<sequence>MDSCFWTLIGTSPSLSWPPMVLKINLGHLGTLARHFLSLGTDLSLKNSNPPDFGSEFGLKPGNPDSHGQGARSCISPFWPCNSKRSVSFSRTSALSHGQGARPCELQGLPVRVLGIRRTAKLLTCTAVQPPWSARAAPQKPRHSSVLRPIDPRLAPKPSFTY</sequence>
<accession>A0AAV2CR81</accession>
<dbReference type="EMBL" id="OZ034814">
    <property type="protein sequence ID" value="CAL1358909.1"/>
    <property type="molecule type" value="Genomic_DNA"/>
</dbReference>
<protein>
    <submittedName>
        <fullName evidence="2">Uncharacterized protein</fullName>
    </submittedName>
</protein>
<evidence type="ECO:0000313" key="2">
    <source>
        <dbReference type="EMBL" id="CAL1358908.1"/>
    </source>
</evidence>
<keyword evidence="4" id="KW-1185">Reference proteome</keyword>
<dbReference type="EMBL" id="OZ034814">
    <property type="protein sequence ID" value="CAL1358908.1"/>
    <property type="molecule type" value="Genomic_DNA"/>
</dbReference>
<organism evidence="2 4">
    <name type="scientific">Linum trigynum</name>
    <dbReference type="NCBI Taxonomy" id="586398"/>
    <lineage>
        <taxon>Eukaryota</taxon>
        <taxon>Viridiplantae</taxon>
        <taxon>Streptophyta</taxon>
        <taxon>Embryophyta</taxon>
        <taxon>Tracheophyta</taxon>
        <taxon>Spermatophyta</taxon>
        <taxon>Magnoliopsida</taxon>
        <taxon>eudicotyledons</taxon>
        <taxon>Gunneridae</taxon>
        <taxon>Pentapetalae</taxon>
        <taxon>rosids</taxon>
        <taxon>fabids</taxon>
        <taxon>Malpighiales</taxon>
        <taxon>Linaceae</taxon>
        <taxon>Linum</taxon>
    </lineage>
</organism>
<name>A0AAV2CR81_9ROSI</name>
<feature type="region of interest" description="Disordered" evidence="1">
    <location>
        <begin position="134"/>
        <end position="162"/>
    </location>
</feature>
<proteinExistence type="predicted"/>
<dbReference type="AlphaFoldDB" id="A0AAV2CR81"/>
<reference evidence="2 4" key="1">
    <citation type="submission" date="2024-04" db="EMBL/GenBank/DDBJ databases">
        <authorList>
            <person name="Fracassetti M."/>
        </authorList>
    </citation>
    <scope>NUCLEOTIDE SEQUENCE [LARGE SCALE GENOMIC DNA]</scope>
</reference>